<proteinExistence type="predicted"/>
<protein>
    <submittedName>
        <fullName evidence="2">Thiolase family protein</fullName>
    </submittedName>
</protein>
<dbReference type="InterPro" id="IPR002155">
    <property type="entry name" value="Thiolase"/>
</dbReference>
<dbReference type="SUPFAM" id="SSF53901">
    <property type="entry name" value="Thiolase-like"/>
    <property type="match status" value="1"/>
</dbReference>
<evidence type="ECO:0000259" key="1">
    <source>
        <dbReference type="Pfam" id="PF22691"/>
    </source>
</evidence>
<dbReference type="AlphaFoldDB" id="A0A4Z0BTP2"/>
<organism evidence="2 3">
    <name type="scientific">Ramlibacter henchirensis</name>
    <dbReference type="NCBI Taxonomy" id="204072"/>
    <lineage>
        <taxon>Bacteria</taxon>
        <taxon>Pseudomonadati</taxon>
        <taxon>Pseudomonadota</taxon>
        <taxon>Betaproteobacteria</taxon>
        <taxon>Burkholderiales</taxon>
        <taxon>Comamonadaceae</taxon>
        <taxon>Ramlibacter</taxon>
    </lineage>
</organism>
<name>A0A4Z0BTP2_9BURK</name>
<dbReference type="PANTHER" id="PTHR42870">
    <property type="entry name" value="ACETYL-COA C-ACETYLTRANSFERASE"/>
    <property type="match status" value="1"/>
</dbReference>
<dbReference type="PANTHER" id="PTHR42870:SF1">
    <property type="entry name" value="NON-SPECIFIC LIPID-TRANSFER PROTEIN-LIKE 2"/>
    <property type="match status" value="1"/>
</dbReference>
<dbReference type="Proteomes" id="UP000298180">
    <property type="component" value="Unassembled WGS sequence"/>
</dbReference>
<evidence type="ECO:0000313" key="3">
    <source>
        <dbReference type="Proteomes" id="UP000298180"/>
    </source>
</evidence>
<dbReference type="OrthoDB" id="9790314at2"/>
<reference evidence="2 3" key="1">
    <citation type="submission" date="2019-03" db="EMBL/GenBank/DDBJ databases">
        <title>Ramlibacter henchirensis DSM 14656, whole genome shotgun sequence.</title>
        <authorList>
            <person name="Zhang X."/>
            <person name="Feng G."/>
            <person name="Zhu H."/>
        </authorList>
    </citation>
    <scope>NUCLEOTIDE SEQUENCE [LARGE SCALE GENOMIC DNA]</scope>
    <source>
        <strain evidence="2 3">DSM 14656</strain>
    </source>
</reference>
<accession>A0A4Z0BTP2</accession>
<keyword evidence="3" id="KW-1185">Reference proteome</keyword>
<dbReference type="Gene3D" id="3.40.47.10">
    <property type="match status" value="1"/>
</dbReference>
<dbReference type="CDD" id="cd00829">
    <property type="entry name" value="SCP-x_thiolase"/>
    <property type="match status" value="1"/>
</dbReference>
<comment type="caution">
    <text evidence="2">The sequence shown here is derived from an EMBL/GenBank/DDBJ whole genome shotgun (WGS) entry which is preliminary data.</text>
</comment>
<dbReference type="EMBL" id="SMLM01000002">
    <property type="protein sequence ID" value="TFZ02643.1"/>
    <property type="molecule type" value="Genomic_DNA"/>
</dbReference>
<dbReference type="RefSeq" id="WP_135264168.1">
    <property type="nucleotide sequence ID" value="NZ_SMLM01000002.1"/>
</dbReference>
<gene>
    <name evidence="2" type="ORF">EZ313_15405</name>
</gene>
<feature type="domain" description="Thiolase C-terminal" evidence="1">
    <location>
        <begin position="261"/>
        <end position="382"/>
    </location>
</feature>
<sequence length="399" mass="42703">MAPESLGRTAARESAQVVAGYAEIPNRFKTGRSAYDLAGEVLAALLDRMNLALEDIDGLSVTAALSEGTNPFYAAYMCEALGITPTWLHLSGLGGCSALSGLMRAMSAVREGECRIAVVLSADAPSTIYRADFGAQRPEFQEPQAAARPPAAFGLLMNRYAHQYGLDPNALGKIAQVQREHAVRNDNALPKLRTPLSMEDYLQSRVIADPLRLLDSVMFCDGGNALVVTSREEAKRRGWSKLAAPVAYAEITNFNGRDPLADITETGFGQLAPRLFAQANLKPADIRMFQPYDDFTIAVQMQLEQLGFCERGAGARFILETDLSFAGKLPLNTGGGQISAGQPGLAGGALNLVEAVRQLFGEGGQRQVPDPRNALVTGIGVIPYGRNWSTSAAMILEPA</sequence>
<dbReference type="PIRSF" id="PIRSF000429">
    <property type="entry name" value="Ac-CoA_Ac_transf"/>
    <property type="match status" value="1"/>
</dbReference>
<dbReference type="InterPro" id="IPR016039">
    <property type="entry name" value="Thiolase-like"/>
</dbReference>
<dbReference type="GO" id="GO:0003988">
    <property type="term" value="F:acetyl-CoA C-acyltransferase activity"/>
    <property type="evidence" value="ECO:0007669"/>
    <property type="project" value="UniProtKB-ARBA"/>
</dbReference>
<evidence type="ECO:0000313" key="2">
    <source>
        <dbReference type="EMBL" id="TFZ02643.1"/>
    </source>
</evidence>
<dbReference type="InterPro" id="IPR055140">
    <property type="entry name" value="Thiolase_C_2"/>
</dbReference>
<dbReference type="Pfam" id="PF22691">
    <property type="entry name" value="Thiolase_C_1"/>
    <property type="match status" value="1"/>
</dbReference>